<dbReference type="EMBL" id="FPCA01000001">
    <property type="protein sequence ID" value="SFU48011.1"/>
    <property type="molecule type" value="Genomic_DNA"/>
</dbReference>
<proteinExistence type="predicted"/>
<dbReference type="InterPro" id="IPR001173">
    <property type="entry name" value="Glyco_trans_2-like"/>
</dbReference>
<keyword evidence="5" id="KW-1185">Reference proteome</keyword>
<dbReference type="SUPFAM" id="SSF53448">
    <property type="entry name" value="Nucleotide-diphospho-sugar transferases"/>
    <property type="match status" value="1"/>
</dbReference>
<dbReference type="STRING" id="388950.GCA_001611675_00122"/>
<dbReference type="AlphaFoldDB" id="A0A1I7GI62"/>
<dbReference type="CDD" id="cd00761">
    <property type="entry name" value="Glyco_tranf_GTA_type"/>
    <property type="match status" value="1"/>
</dbReference>
<evidence type="ECO:0008006" key="6">
    <source>
        <dbReference type="Google" id="ProtNLM"/>
    </source>
</evidence>
<dbReference type="OrthoDB" id="6717394at2"/>
<organism evidence="4 5">
    <name type="scientific">Pontibacter akesuensis</name>
    <dbReference type="NCBI Taxonomy" id="388950"/>
    <lineage>
        <taxon>Bacteria</taxon>
        <taxon>Pseudomonadati</taxon>
        <taxon>Bacteroidota</taxon>
        <taxon>Cytophagia</taxon>
        <taxon>Cytophagales</taxon>
        <taxon>Hymenobacteraceae</taxon>
        <taxon>Pontibacter</taxon>
    </lineage>
</organism>
<evidence type="ECO:0000313" key="5">
    <source>
        <dbReference type="Proteomes" id="UP000182491"/>
    </source>
</evidence>
<feature type="domain" description="Glycosyltransferase 2-like" evidence="2">
    <location>
        <begin position="62"/>
        <end position="164"/>
    </location>
</feature>
<feature type="domain" description="Galactosyltransferase C-terminal" evidence="3">
    <location>
        <begin position="168"/>
        <end position="220"/>
    </location>
</feature>
<protein>
    <recommendedName>
        <fullName evidence="6">Glycosyl transferase family 2</fullName>
    </recommendedName>
</protein>
<dbReference type="RefSeq" id="WP_139237101.1">
    <property type="nucleotide sequence ID" value="NZ_BMXC01000001.1"/>
</dbReference>
<dbReference type="InterPro" id="IPR029044">
    <property type="entry name" value="Nucleotide-diphossugar_trans"/>
</dbReference>
<dbReference type="Pfam" id="PF00535">
    <property type="entry name" value="Glycos_transf_2"/>
    <property type="match status" value="1"/>
</dbReference>
<dbReference type="Proteomes" id="UP000182491">
    <property type="component" value="Unassembled WGS sequence"/>
</dbReference>
<reference evidence="5" key="1">
    <citation type="submission" date="2016-10" db="EMBL/GenBank/DDBJ databases">
        <authorList>
            <person name="Varghese N."/>
        </authorList>
    </citation>
    <scope>NUCLEOTIDE SEQUENCE [LARGE SCALE GENOMIC DNA]</scope>
    <source>
        <strain evidence="5">DSM 18820</strain>
    </source>
</reference>
<sequence>MSKLSLALSKILPQGLQRALRNFRDMNLRRYRDSALPKEIYEQEHHYSISFCSTCMNRLFHLKHTIEKNILDNMSYPKVEFVLINYNSQDGLDAYAEKHLKKYVEAGLLNYYRTDEPQRFHASKAKNLSHALAKGQIVCNVDGDNFTGKDFAYYINYLFNQHGTGNIYQFHKPPYWGTVGRLCLYKESFMKLGGYDESFLPIGHEDIDLLNRGRAMGLVFKQEKLENFLRYLSNTTLEKAINCTDDQVAYYQLEGTNRSRSDENIRNGILTANADGMENYKIFKNFGAEVLHSRELIQKQENSLFA</sequence>
<dbReference type="GO" id="GO:0016740">
    <property type="term" value="F:transferase activity"/>
    <property type="evidence" value="ECO:0007669"/>
    <property type="project" value="UniProtKB-KW"/>
</dbReference>
<evidence type="ECO:0000313" key="4">
    <source>
        <dbReference type="EMBL" id="SFU48011.1"/>
    </source>
</evidence>
<keyword evidence="1" id="KW-0808">Transferase</keyword>
<dbReference type="Gene3D" id="3.90.550.10">
    <property type="entry name" value="Spore Coat Polysaccharide Biosynthesis Protein SpsA, Chain A"/>
    <property type="match status" value="1"/>
</dbReference>
<evidence type="ECO:0000259" key="2">
    <source>
        <dbReference type="Pfam" id="PF00535"/>
    </source>
</evidence>
<name>A0A1I7GI62_9BACT</name>
<evidence type="ECO:0000256" key="1">
    <source>
        <dbReference type="ARBA" id="ARBA00022679"/>
    </source>
</evidence>
<gene>
    <name evidence="4" type="ORF">SAMN04487941_1024</name>
</gene>
<accession>A0A1I7GI62</accession>
<evidence type="ECO:0000259" key="3">
    <source>
        <dbReference type="Pfam" id="PF02709"/>
    </source>
</evidence>
<dbReference type="InterPro" id="IPR027791">
    <property type="entry name" value="Galactosyl_T_C"/>
</dbReference>
<dbReference type="Pfam" id="PF02709">
    <property type="entry name" value="Glyco_transf_7C"/>
    <property type="match status" value="1"/>
</dbReference>